<comment type="caution">
    <text evidence="1">The sequence shown here is derived from an EMBL/GenBank/DDBJ whole genome shotgun (WGS) entry which is preliminary data.</text>
</comment>
<sequence length="135" mass="15865">MQNIKFPRIINYEKYRYNSVSFTNISNIVLYLFKVKLSIGNKQITWIPRDYDPITSLGMTLNDAVDVLLDLTPKNYLRGPSFDHNGDGTEIWEFIYIWGDNSIPIYIKLKFQDSKCKVLSFHKSNKLFILPYSEN</sequence>
<dbReference type="Pfam" id="PF15723">
    <property type="entry name" value="MqsR_toxin"/>
    <property type="match status" value="1"/>
</dbReference>
<gene>
    <name evidence="1" type="ORF">FHL03_09975</name>
</gene>
<proteinExistence type="predicted"/>
<dbReference type="Proteomes" id="UP000436655">
    <property type="component" value="Unassembled WGS sequence"/>
</dbReference>
<organism evidence="1 2">
    <name type="scientific">Companilactobacillus mishanensis</name>
    <dbReference type="NCBI Taxonomy" id="2486008"/>
    <lineage>
        <taxon>Bacteria</taxon>
        <taxon>Bacillati</taxon>
        <taxon>Bacillota</taxon>
        <taxon>Bacilli</taxon>
        <taxon>Lactobacillales</taxon>
        <taxon>Lactobacillaceae</taxon>
        <taxon>Companilactobacillus</taxon>
    </lineage>
</organism>
<dbReference type="Gene3D" id="3.30.2310.40">
    <property type="match status" value="1"/>
</dbReference>
<dbReference type="EMBL" id="VDFN01000010">
    <property type="protein sequence ID" value="MQS45812.1"/>
    <property type="molecule type" value="Genomic_DNA"/>
</dbReference>
<keyword evidence="2" id="KW-1185">Reference proteome</keyword>
<protein>
    <submittedName>
        <fullName evidence="1">Type II toxin-antitoxin system MqsR family toxin</fullName>
    </submittedName>
</protein>
<dbReference type="InterPro" id="IPR038493">
    <property type="entry name" value="MqsR_sf"/>
</dbReference>
<reference evidence="1 2" key="1">
    <citation type="journal article" date="2019" name="Syst. Appl. Microbiol.">
        <title>Polyphasic characterization of two novel Lactobacillus spp. isolated from blown salami packages: Description of Lactobacillus halodurans sp. nov. and Lactobacillus salsicarnum sp. nov.</title>
        <authorList>
            <person name="Schuster J.A."/>
            <person name="Klingl A."/>
            <person name="Vogel R.F."/>
            <person name="Ehrmann M.A."/>
        </authorList>
    </citation>
    <scope>NUCLEOTIDE SEQUENCE [LARGE SCALE GENOMIC DNA]</scope>
    <source>
        <strain evidence="1 2">TMW 1.2098</strain>
    </source>
</reference>
<dbReference type="InterPro" id="IPR031451">
    <property type="entry name" value="MqsR_toxin"/>
</dbReference>
<evidence type="ECO:0000313" key="2">
    <source>
        <dbReference type="Proteomes" id="UP000436655"/>
    </source>
</evidence>
<accession>A0ABW9P9U0</accession>
<evidence type="ECO:0000313" key="1">
    <source>
        <dbReference type="EMBL" id="MQS45812.1"/>
    </source>
</evidence>
<name>A0ABW9P9U0_9LACO</name>